<reference evidence="1 2" key="1">
    <citation type="journal article" date="2012" name="Vet. Microbiol.">
        <title>Comparative genomic analyses of the Taylorellae.</title>
        <authorList>
            <person name="Hauser H."/>
            <person name="Richter D.C."/>
            <person name="van Tonder A."/>
            <person name="Clark L."/>
            <person name="Preston A."/>
        </authorList>
    </citation>
    <scope>NUCLEOTIDE SEQUENCE [LARGE SCALE GENOMIC DNA]</scope>
    <source>
        <strain evidence="1 2">ATCC 35865</strain>
    </source>
</reference>
<dbReference type="EMBL" id="CP003264">
    <property type="protein sequence ID" value="AFN36196.1"/>
    <property type="molecule type" value="Genomic_DNA"/>
</dbReference>
<evidence type="ECO:0000313" key="2">
    <source>
        <dbReference type="Proteomes" id="UP000003121"/>
    </source>
</evidence>
<dbReference type="GeneID" id="79939339"/>
<name>A0ABM5NB77_9BURK</name>
<gene>
    <name evidence="1" type="ORF">KUI_1131</name>
</gene>
<organism evidence="1 2">
    <name type="scientific">Taylorella equigenitalis ATCC 35865</name>
    <dbReference type="NCBI Taxonomy" id="743973"/>
    <lineage>
        <taxon>Bacteria</taxon>
        <taxon>Pseudomonadati</taxon>
        <taxon>Pseudomonadota</taxon>
        <taxon>Betaproteobacteria</taxon>
        <taxon>Burkholderiales</taxon>
        <taxon>Alcaligenaceae</taxon>
        <taxon>Taylorella</taxon>
    </lineage>
</organism>
<proteinExistence type="predicted"/>
<keyword evidence="2" id="KW-1185">Reference proteome</keyword>
<protein>
    <submittedName>
        <fullName evidence="1">Uncharacterized protein</fullName>
    </submittedName>
</protein>
<dbReference type="Proteomes" id="UP000003121">
    <property type="component" value="Chromosome"/>
</dbReference>
<sequence length="56" mass="6745">MKQNKEYKLKKQRAREYSLEEDMDLEIEIPLSYEEVKAIGLDDPDYDTYSDLVEKE</sequence>
<evidence type="ECO:0000313" key="1">
    <source>
        <dbReference type="EMBL" id="AFN36196.1"/>
    </source>
</evidence>
<dbReference type="RefSeq" id="WP_014840498.1">
    <property type="nucleotide sequence ID" value="NC_018108.1"/>
</dbReference>
<accession>A0ABM5NB77</accession>